<dbReference type="InterPro" id="IPR001314">
    <property type="entry name" value="Peptidase_S1A"/>
</dbReference>
<name>A0ABT7YCK8_9BACT</name>
<dbReference type="GO" id="GO:0016787">
    <property type="term" value="F:hydrolase activity"/>
    <property type="evidence" value="ECO:0007669"/>
    <property type="project" value="UniProtKB-KW"/>
</dbReference>
<keyword evidence="4" id="KW-1185">Reference proteome</keyword>
<dbReference type="Pfam" id="PF00089">
    <property type="entry name" value="Trypsin"/>
    <property type="match status" value="2"/>
</dbReference>
<dbReference type="InterPro" id="IPR001254">
    <property type="entry name" value="Trypsin_dom"/>
</dbReference>
<organism evidence="3 4">
    <name type="scientific">Algoriphagus sediminis</name>
    <dbReference type="NCBI Taxonomy" id="3057113"/>
    <lineage>
        <taxon>Bacteria</taxon>
        <taxon>Pseudomonadati</taxon>
        <taxon>Bacteroidota</taxon>
        <taxon>Cytophagia</taxon>
        <taxon>Cytophagales</taxon>
        <taxon>Cyclobacteriaceae</taxon>
        <taxon>Algoriphagus</taxon>
    </lineage>
</organism>
<dbReference type="EMBL" id="JAUEPH010000003">
    <property type="protein sequence ID" value="MDN3204259.1"/>
    <property type="molecule type" value="Genomic_DNA"/>
</dbReference>
<dbReference type="PROSITE" id="PS51257">
    <property type="entry name" value="PROKAR_LIPOPROTEIN"/>
    <property type="match status" value="1"/>
</dbReference>
<dbReference type="PANTHER" id="PTHR24260">
    <property type="match status" value="1"/>
</dbReference>
<evidence type="ECO:0000256" key="1">
    <source>
        <dbReference type="ARBA" id="ARBA00023157"/>
    </source>
</evidence>
<dbReference type="InterPro" id="IPR051333">
    <property type="entry name" value="CLIP_Serine_Protease"/>
</dbReference>
<comment type="caution">
    <text evidence="3">The sequence shown here is derived from an EMBL/GenBank/DDBJ whole genome shotgun (WGS) entry which is preliminary data.</text>
</comment>
<dbReference type="PRINTS" id="PR00722">
    <property type="entry name" value="CHYMOTRYPSIN"/>
</dbReference>
<dbReference type="SUPFAM" id="SSF50494">
    <property type="entry name" value="Trypsin-like serine proteases"/>
    <property type="match status" value="1"/>
</dbReference>
<accession>A0ABT7YCK8</accession>
<keyword evidence="3" id="KW-0378">Hydrolase</keyword>
<dbReference type="PANTHER" id="PTHR24260:SF136">
    <property type="entry name" value="GH08193P-RELATED"/>
    <property type="match status" value="1"/>
</dbReference>
<keyword evidence="1" id="KW-1015">Disulfide bond</keyword>
<dbReference type="RefSeq" id="WP_289999810.1">
    <property type="nucleotide sequence ID" value="NZ_JAUEPH010000003.1"/>
</dbReference>
<dbReference type="PROSITE" id="PS50240">
    <property type="entry name" value="TRYPSIN_DOM"/>
    <property type="match status" value="1"/>
</dbReference>
<dbReference type="PROSITE" id="PS00135">
    <property type="entry name" value="TRYPSIN_SER"/>
    <property type="match status" value="1"/>
</dbReference>
<dbReference type="EC" id="3.4.21.-" evidence="3"/>
<proteinExistence type="predicted"/>
<gene>
    <name evidence="3" type="ORF">QVH07_08865</name>
</gene>
<dbReference type="Gene3D" id="2.40.10.10">
    <property type="entry name" value="Trypsin-like serine proteases"/>
    <property type="match status" value="1"/>
</dbReference>
<dbReference type="InterPro" id="IPR043504">
    <property type="entry name" value="Peptidase_S1_PA_chymotrypsin"/>
</dbReference>
<evidence type="ECO:0000259" key="2">
    <source>
        <dbReference type="PROSITE" id="PS50240"/>
    </source>
</evidence>
<dbReference type="InterPro" id="IPR033116">
    <property type="entry name" value="TRYPSIN_SER"/>
</dbReference>
<feature type="domain" description="Peptidase S1" evidence="2">
    <location>
        <begin position="41"/>
        <end position="340"/>
    </location>
</feature>
<evidence type="ECO:0000313" key="4">
    <source>
        <dbReference type="Proteomes" id="UP001171916"/>
    </source>
</evidence>
<reference evidence="3" key="1">
    <citation type="submission" date="2023-06" db="EMBL/GenBank/DDBJ databases">
        <title>Robiginitalea aurantiacus sp. nov. and Algoriphagus sediminis sp. nov., isolated from coastal sediment.</title>
        <authorList>
            <person name="Zhou Z.Y."/>
            <person name="An J."/>
            <person name="Jia Y.W."/>
            <person name="Du Z.J."/>
        </authorList>
    </citation>
    <scope>NUCLEOTIDE SEQUENCE</scope>
    <source>
        <strain evidence="3">C2-7</strain>
    </source>
</reference>
<dbReference type="InterPro" id="IPR009003">
    <property type="entry name" value="Peptidase_S1_PA"/>
</dbReference>
<dbReference type="SMART" id="SM00020">
    <property type="entry name" value="Tryp_SPc"/>
    <property type="match status" value="1"/>
</dbReference>
<protein>
    <submittedName>
        <fullName evidence="3">Trypsin-like serine protease</fullName>
        <ecNumber evidence="3">3.4.21.-</ecNumber>
    </submittedName>
</protein>
<dbReference type="Proteomes" id="UP001171916">
    <property type="component" value="Unassembled WGS sequence"/>
</dbReference>
<evidence type="ECO:0000313" key="3">
    <source>
        <dbReference type="EMBL" id="MDN3204259.1"/>
    </source>
</evidence>
<sequence>MKILRNSFIWVTVLGLVASCGEEENPFPPGPGPDGDITFGIRGDLDLSDYERVARNDAPYNTSEYPDFSPVVSFVYSINGSDEYDFVASGVLISPDWILSAGHNFFVSDDQSSPAPESGIRAVYGDDPNNEDNYLEVEEVIYFPTWLEDDDIFGKANDFCLVRLKEPLNGITPAKMLTTESEPLNTLVWACGFGDYSQEPGQDPDFYSLKHATSSILDRVVGGITSSSSAGTFTGGLLAVDFDSPSGQINTLGDDYISPDEPLLGTGTSSPTVTEFEAGAVQGDSGGPLFVRVNGEWLVAGILSGSAEEPFIGHVGNSYGEIDIYTRVSLAYDWINEVTGL</sequence>